<gene>
    <name evidence="1" type="ORF">AWB82_05771</name>
</gene>
<dbReference type="Proteomes" id="UP000054596">
    <property type="component" value="Unassembled WGS sequence"/>
</dbReference>
<organism evidence="1 2">
    <name type="scientific">Caballeronia glebae</name>
    <dbReference type="NCBI Taxonomy" id="1777143"/>
    <lineage>
        <taxon>Bacteria</taxon>
        <taxon>Pseudomonadati</taxon>
        <taxon>Pseudomonadota</taxon>
        <taxon>Betaproteobacteria</taxon>
        <taxon>Burkholderiales</taxon>
        <taxon>Burkholderiaceae</taxon>
        <taxon>Caballeronia</taxon>
    </lineage>
</organism>
<evidence type="ECO:0000313" key="1">
    <source>
        <dbReference type="EMBL" id="SAK85340.1"/>
    </source>
</evidence>
<reference evidence="1" key="1">
    <citation type="submission" date="2016-01" db="EMBL/GenBank/DDBJ databases">
        <authorList>
            <person name="Peeters C."/>
        </authorList>
    </citation>
    <scope>NUCLEOTIDE SEQUENCE [LARGE SCALE GENOMIC DNA]</scope>
    <source>
        <strain evidence="1">LMG 29325</strain>
    </source>
</reference>
<accession>A0A158CT20</accession>
<protein>
    <submittedName>
        <fullName evidence="1">Uncharacterized protein</fullName>
    </submittedName>
</protein>
<dbReference type="AlphaFoldDB" id="A0A158CT20"/>
<proteinExistence type="predicted"/>
<evidence type="ECO:0000313" key="2">
    <source>
        <dbReference type="Proteomes" id="UP000054596"/>
    </source>
</evidence>
<dbReference type="STRING" id="1777143.AWB82_05771"/>
<dbReference type="EMBL" id="FCOJ02000057">
    <property type="protein sequence ID" value="SAK85340.1"/>
    <property type="molecule type" value="Genomic_DNA"/>
</dbReference>
<comment type="caution">
    <text evidence="1">The sequence shown here is derived from an EMBL/GenBank/DDBJ whole genome shotgun (WGS) entry which is preliminary data.</text>
</comment>
<name>A0A158CT20_9BURK</name>
<dbReference type="OrthoDB" id="1986818at2"/>
<dbReference type="RefSeq" id="WP_086972747.1">
    <property type="nucleotide sequence ID" value="NZ_FCOJ02000057.1"/>
</dbReference>
<sequence>MFIRDGVTYEFHHMGIPAHEPREGERYSAQFRMYTSDADCDLMRVQYHRFEEGSTLPALMRTVPHAAFKVSDLTKAIEGKTLLLGPYEPIDGFRVAVVRNGDVPVELIETTLTDEQIWERAKSGTRASMYRRD</sequence>
<keyword evidence="2" id="KW-1185">Reference proteome</keyword>